<feature type="chain" id="PRO_5046441302" evidence="1">
    <location>
        <begin position="25"/>
        <end position="430"/>
    </location>
</feature>
<organism evidence="3 4">
    <name type="scientific">Nocardia thailandica</name>
    <dbReference type="NCBI Taxonomy" id="257275"/>
    <lineage>
        <taxon>Bacteria</taxon>
        <taxon>Bacillati</taxon>
        <taxon>Actinomycetota</taxon>
        <taxon>Actinomycetes</taxon>
        <taxon>Mycobacteriales</taxon>
        <taxon>Nocardiaceae</taxon>
        <taxon>Nocardia</taxon>
    </lineage>
</organism>
<sequence>MKVWSAAAGAVLMSSLMFAPPAAAGPAPDCGGEHWVGSWMAAPSDAFSAADPSLVPQLSATDQTYRLIVTPHRGGSTLRVHLTNRARPVPVEIGHVTVGVRADGAAVRPDSLREVRFGGSGAVTIPAFGDVVSDPVELTFGAFEALAVGVHVPGLAVLPTEHFNGNATSYYSLPAAGDRAADVSGAAFPLSTTAIPLVSGIDVRAPGEVGTIVAFGDSITDGYVSSNYLGTPEDRSVVDRDVRYPDFLQRRLDAAGLPFTVLNAGISGNRVSRAGFIPQFGPDAVSRLHADALDRAGVTDVIVLEGINDLGIPIGAGYEEIVTAYTTMIERIHAAGLRAHLGTLLPTSDALFDGMLTLPYAEPVRQRVNAWIREQRLSDTVVDFDAALRDPANPAVLHPAFAGADNLHPNAAGYRAMAEAIDLGIFRPRC</sequence>
<protein>
    <submittedName>
        <fullName evidence="3">GDSL-type esterase/lipase family protein</fullName>
    </submittedName>
</protein>
<keyword evidence="4" id="KW-1185">Reference proteome</keyword>
<evidence type="ECO:0000259" key="2">
    <source>
        <dbReference type="Pfam" id="PF13472"/>
    </source>
</evidence>
<dbReference type="PANTHER" id="PTHR43784">
    <property type="entry name" value="GDSL-LIKE LIPASE/ACYLHYDROLASE, PUTATIVE (AFU_ORTHOLOGUE AFUA_2G00820)-RELATED"/>
    <property type="match status" value="1"/>
</dbReference>
<dbReference type="InterPro" id="IPR013830">
    <property type="entry name" value="SGNH_hydro"/>
</dbReference>
<feature type="signal peptide" evidence="1">
    <location>
        <begin position="1"/>
        <end position="24"/>
    </location>
</feature>
<accession>A0ABW6PWC4</accession>
<evidence type="ECO:0000256" key="1">
    <source>
        <dbReference type="SAM" id="SignalP"/>
    </source>
</evidence>
<name>A0ABW6PWC4_9NOCA</name>
<dbReference type="SUPFAM" id="SSF52266">
    <property type="entry name" value="SGNH hydrolase"/>
    <property type="match status" value="1"/>
</dbReference>
<dbReference type="Pfam" id="PF13472">
    <property type="entry name" value="Lipase_GDSL_2"/>
    <property type="match status" value="1"/>
</dbReference>
<dbReference type="Gene3D" id="3.40.50.1110">
    <property type="entry name" value="SGNH hydrolase"/>
    <property type="match status" value="1"/>
</dbReference>
<dbReference type="RefSeq" id="WP_387702946.1">
    <property type="nucleotide sequence ID" value="NZ_JBIAMX010000024.1"/>
</dbReference>
<dbReference type="Proteomes" id="UP001601444">
    <property type="component" value="Unassembled WGS sequence"/>
</dbReference>
<dbReference type="InterPro" id="IPR036514">
    <property type="entry name" value="SGNH_hydro_sf"/>
</dbReference>
<dbReference type="PANTHER" id="PTHR43784:SF2">
    <property type="entry name" value="GDSL-LIKE LIPASE_ACYLHYDROLASE, PUTATIVE (AFU_ORTHOLOGUE AFUA_2G00820)-RELATED"/>
    <property type="match status" value="1"/>
</dbReference>
<reference evidence="3 4" key="1">
    <citation type="submission" date="2024-10" db="EMBL/GenBank/DDBJ databases">
        <title>The Natural Products Discovery Center: Release of the First 8490 Sequenced Strains for Exploring Actinobacteria Biosynthetic Diversity.</title>
        <authorList>
            <person name="Kalkreuter E."/>
            <person name="Kautsar S.A."/>
            <person name="Yang D."/>
            <person name="Bader C.D."/>
            <person name="Teijaro C.N."/>
            <person name="Fluegel L."/>
            <person name="Davis C.M."/>
            <person name="Simpson J.R."/>
            <person name="Lauterbach L."/>
            <person name="Steele A.D."/>
            <person name="Gui C."/>
            <person name="Meng S."/>
            <person name="Li G."/>
            <person name="Viehrig K."/>
            <person name="Ye F."/>
            <person name="Su P."/>
            <person name="Kiefer A.F."/>
            <person name="Nichols A."/>
            <person name="Cepeda A.J."/>
            <person name="Yan W."/>
            <person name="Fan B."/>
            <person name="Jiang Y."/>
            <person name="Adhikari A."/>
            <person name="Zheng C.-J."/>
            <person name="Schuster L."/>
            <person name="Cowan T.M."/>
            <person name="Smanski M.J."/>
            <person name="Chevrette M.G."/>
            <person name="De Carvalho L.P.S."/>
            <person name="Shen B."/>
        </authorList>
    </citation>
    <scope>NUCLEOTIDE SEQUENCE [LARGE SCALE GENOMIC DNA]</scope>
    <source>
        <strain evidence="3 4">NPDC004045</strain>
    </source>
</reference>
<evidence type="ECO:0000313" key="4">
    <source>
        <dbReference type="Proteomes" id="UP001601444"/>
    </source>
</evidence>
<gene>
    <name evidence="3" type="ORF">ACFYTF_27965</name>
</gene>
<feature type="domain" description="SGNH hydrolase-type esterase" evidence="2">
    <location>
        <begin position="214"/>
        <end position="416"/>
    </location>
</feature>
<keyword evidence="1" id="KW-0732">Signal</keyword>
<dbReference type="EMBL" id="JBIAMX010000024">
    <property type="protein sequence ID" value="MFF0546679.1"/>
    <property type="molecule type" value="Genomic_DNA"/>
</dbReference>
<evidence type="ECO:0000313" key="3">
    <source>
        <dbReference type="EMBL" id="MFF0546679.1"/>
    </source>
</evidence>
<proteinExistence type="predicted"/>
<dbReference type="InterPro" id="IPR053140">
    <property type="entry name" value="GDSL_Rv0518-like"/>
</dbReference>
<comment type="caution">
    <text evidence="3">The sequence shown here is derived from an EMBL/GenBank/DDBJ whole genome shotgun (WGS) entry which is preliminary data.</text>
</comment>